<evidence type="ECO:0000256" key="1">
    <source>
        <dbReference type="SAM" id="Phobius"/>
    </source>
</evidence>
<evidence type="ECO:0000313" key="2">
    <source>
        <dbReference type="EMBL" id="CUN13464.1"/>
    </source>
</evidence>
<keyword evidence="1" id="KW-0812">Transmembrane</keyword>
<dbReference type="AlphaFoldDB" id="A0A173UF68"/>
<dbReference type="Proteomes" id="UP000095495">
    <property type="component" value="Unassembled WGS sequence"/>
</dbReference>
<sequence length="50" mass="5697">MILKIIATAIDAIMMLSLMMQQVKQTDNKCAIGYLLSYAIFAMNIMVIWK</sequence>
<reference evidence="2 3" key="1">
    <citation type="submission" date="2015-09" db="EMBL/GenBank/DDBJ databases">
        <authorList>
            <consortium name="Pathogen Informatics"/>
        </authorList>
    </citation>
    <scope>NUCLEOTIDE SEQUENCE [LARGE SCALE GENOMIC DNA]</scope>
    <source>
        <strain evidence="2 3">2789STDY5608863</strain>
    </source>
</reference>
<dbReference type="EMBL" id="CYXV01000014">
    <property type="protein sequence ID" value="CUN13464.1"/>
    <property type="molecule type" value="Genomic_DNA"/>
</dbReference>
<protein>
    <submittedName>
        <fullName evidence="2">Uncharacterized protein</fullName>
    </submittedName>
</protein>
<keyword evidence="1" id="KW-0472">Membrane</keyword>
<keyword evidence="1" id="KW-1133">Transmembrane helix</keyword>
<feature type="transmembrane region" description="Helical" evidence="1">
    <location>
        <begin position="30"/>
        <end position="49"/>
    </location>
</feature>
<evidence type="ECO:0000313" key="3">
    <source>
        <dbReference type="Proteomes" id="UP000095495"/>
    </source>
</evidence>
<accession>A0A173UF68</accession>
<gene>
    <name evidence="2" type="ORF">ERS852420_02924</name>
</gene>
<name>A0A173UF68_9FIRM</name>
<proteinExistence type="predicted"/>
<organism evidence="2 3">
    <name type="scientific">Roseburia faecis</name>
    <dbReference type="NCBI Taxonomy" id="301302"/>
    <lineage>
        <taxon>Bacteria</taxon>
        <taxon>Bacillati</taxon>
        <taxon>Bacillota</taxon>
        <taxon>Clostridia</taxon>
        <taxon>Lachnospirales</taxon>
        <taxon>Lachnospiraceae</taxon>
        <taxon>Roseburia</taxon>
    </lineage>
</organism>